<feature type="region of interest" description="Disordered" evidence="1">
    <location>
        <begin position="73"/>
        <end position="124"/>
    </location>
</feature>
<keyword evidence="4" id="KW-1185">Reference proteome</keyword>
<evidence type="ECO:0000313" key="3">
    <source>
        <dbReference type="EMBL" id="PXF46334.1"/>
    </source>
</evidence>
<feature type="domain" description="Nuclease associated modular" evidence="2">
    <location>
        <begin position="198"/>
        <end position="214"/>
    </location>
</feature>
<dbReference type="OrthoDB" id="4535at2759"/>
<dbReference type="InterPro" id="IPR003611">
    <property type="entry name" value="NUMOD3"/>
</dbReference>
<gene>
    <name evidence="3" type="ORF">BWQ96_03990</name>
</gene>
<dbReference type="Gene3D" id="1.10.10.1460">
    <property type="match status" value="2"/>
</dbReference>
<dbReference type="GO" id="GO:0003677">
    <property type="term" value="F:DNA binding"/>
    <property type="evidence" value="ECO:0007669"/>
    <property type="project" value="InterPro"/>
</dbReference>
<proteinExistence type="predicted"/>
<evidence type="ECO:0000256" key="1">
    <source>
        <dbReference type="SAM" id="MobiDB-lite"/>
    </source>
</evidence>
<feature type="domain" description="Nuclease associated modular" evidence="2">
    <location>
        <begin position="179"/>
        <end position="195"/>
    </location>
</feature>
<dbReference type="Pfam" id="PF07460">
    <property type="entry name" value="NUMOD3"/>
    <property type="match status" value="1"/>
</dbReference>
<dbReference type="EMBL" id="NBIV01000041">
    <property type="protein sequence ID" value="PXF46334.1"/>
    <property type="molecule type" value="Genomic_DNA"/>
</dbReference>
<sequence length="522" mass="58597">MSFPGSLACDRPFQRGSAFPAFAVSLPLLTPFKPGVGKRFHCNQNRFPCRKRPRHPYLSPTCLATSSDIQASKVSGPFPGLPQGSQSEGSGSESLSEASAESDIPKAAPARDRRKRVVSPETRRRISFAMLGKPKSQAMRAKVSESMKGRIPWNKGKKLSPEIRARMSEAHCGRVPWNKGKGLTSNHRRAISTAMKNTNITISSETRQRMRMARRRPGDAILQASVGHRTVGGYPLVESAGINSFITLRRELRVWSDKFKTRNSRRPSLADIRRSAPVSIIRKFEKYVAMRNQIRGLASDVYGSVNPKDVPVVPTGEVSSAPRNNNGMRTIHVTKHGNPRFISTPSDNVTDNVGYCDGSNTMEGALQDMWDMYDRPATRNNSERDQNNHTLIGDHEAKKTADQLGPNDYRMIGRYRLMESLDIHHFMKLRKELQNWSDEFKRKHGRKPALSDARAEGRPALYHRFCDYLELRSRMTGLVKEVYGTEVDDLETLTKVNEKGKVILDTLRSATTAAEDEDNIPH</sequence>
<accession>A0A2V3IW18</accession>
<organism evidence="3 4">
    <name type="scientific">Gracilariopsis chorda</name>
    <dbReference type="NCBI Taxonomy" id="448386"/>
    <lineage>
        <taxon>Eukaryota</taxon>
        <taxon>Rhodophyta</taxon>
        <taxon>Florideophyceae</taxon>
        <taxon>Rhodymeniophycidae</taxon>
        <taxon>Gracilariales</taxon>
        <taxon>Gracilariaceae</taxon>
        <taxon>Gracilariopsis</taxon>
    </lineage>
</organism>
<reference evidence="3 4" key="1">
    <citation type="journal article" date="2018" name="Mol. Biol. Evol.">
        <title>Analysis of the draft genome of the red seaweed Gracilariopsis chorda provides insights into genome size evolution in Rhodophyta.</title>
        <authorList>
            <person name="Lee J."/>
            <person name="Yang E.C."/>
            <person name="Graf L."/>
            <person name="Yang J.H."/>
            <person name="Qiu H."/>
            <person name="Zel Zion U."/>
            <person name="Chan C.X."/>
            <person name="Stephens T.G."/>
            <person name="Weber A.P.M."/>
            <person name="Boo G.H."/>
            <person name="Boo S.M."/>
            <person name="Kim K.M."/>
            <person name="Shin Y."/>
            <person name="Jung M."/>
            <person name="Lee S.J."/>
            <person name="Yim H.S."/>
            <person name="Lee J.H."/>
            <person name="Bhattacharya D."/>
            <person name="Yoon H.S."/>
        </authorList>
    </citation>
    <scope>NUCLEOTIDE SEQUENCE [LARGE SCALE GENOMIC DNA]</scope>
    <source>
        <strain evidence="3 4">SKKU-2015</strain>
        <tissue evidence="3">Whole body</tissue>
    </source>
</reference>
<evidence type="ECO:0000259" key="2">
    <source>
        <dbReference type="SMART" id="SM00496"/>
    </source>
</evidence>
<name>A0A2V3IW18_9FLOR</name>
<dbReference type="Proteomes" id="UP000247409">
    <property type="component" value="Unassembled WGS sequence"/>
</dbReference>
<feature type="compositionally biased region" description="Low complexity" evidence="1">
    <location>
        <begin position="81"/>
        <end position="108"/>
    </location>
</feature>
<evidence type="ECO:0000313" key="4">
    <source>
        <dbReference type="Proteomes" id="UP000247409"/>
    </source>
</evidence>
<dbReference type="SMART" id="SM00496">
    <property type="entry name" value="IENR2"/>
    <property type="match status" value="5"/>
</dbReference>
<comment type="caution">
    <text evidence="3">The sequence shown here is derived from an EMBL/GenBank/DDBJ whole genome shotgun (WGS) entry which is preliminary data.</text>
</comment>
<feature type="domain" description="Nuclease associated modular" evidence="2">
    <location>
        <begin position="155"/>
        <end position="171"/>
    </location>
</feature>
<feature type="domain" description="Nuclease associated modular" evidence="2">
    <location>
        <begin position="114"/>
        <end position="130"/>
    </location>
</feature>
<feature type="domain" description="Nuclease associated modular" evidence="2">
    <location>
        <begin position="131"/>
        <end position="147"/>
    </location>
</feature>
<dbReference type="AlphaFoldDB" id="A0A2V3IW18"/>
<protein>
    <recommendedName>
        <fullName evidence="2">Nuclease associated modular domain-containing protein</fullName>
    </recommendedName>
</protein>